<dbReference type="GeneID" id="78896887"/>
<sequence>MDHSGQSRDAQAARALEFAAELFGSAFASFYWIDADRPLDFRLRNVDADFHALYLARMQAVDPLSVPRLVRARQPVLALDDQNGAGDPAAYRAFLHRFGLGEMVEFLFCKDGRPFAGMGLAWSKRIDRARTMQDALRAAHGYMEYNLGQAVPAPACHPAATLTAREREVAQLLCCGRSNPEIAATLSISLATVKTHVIHIFDKLGTDNRTQAAALLLAAGEPPRPALLS</sequence>
<proteinExistence type="predicted"/>
<dbReference type="Gene3D" id="1.10.10.10">
    <property type="entry name" value="Winged helix-like DNA-binding domain superfamily/Winged helix DNA-binding domain"/>
    <property type="match status" value="1"/>
</dbReference>
<dbReference type="GO" id="GO:0003677">
    <property type="term" value="F:DNA binding"/>
    <property type="evidence" value="ECO:0007669"/>
    <property type="project" value="UniProtKB-KW"/>
</dbReference>
<gene>
    <name evidence="5" type="ORF">PYTT13_04260</name>
</gene>
<dbReference type="InterPro" id="IPR000792">
    <property type="entry name" value="Tscrpt_reg_LuxR_C"/>
</dbReference>
<dbReference type="GO" id="GO:0006355">
    <property type="term" value="P:regulation of DNA-templated transcription"/>
    <property type="evidence" value="ECO:0007669"/>
    <property type="project" value="InterPro"/>
</dbReference>
<dbReference type="PANTHER" id="PTHR44688:SF16">
    <property type="entry name" value="DNA-BINDING TRANSCRIPTIONAL ACTIVATOR DEVR_DOSR"/>
    <property type="match status" value="1"/>
</dbReference>
<evidence type="ECO:0000256" key="2">
    <source>
        <dbReference type="ARBA" id="ARBA00023125"/>
    </source>
</evidence>
<organism evidence="5 6">
    <name type="scientific">Paracoccus yeei</name>
    <dbReference type="NCBI Taxonomy" id="147645"/>
    <lineage>
        <taxon>Bacteria</taxon>
        <taxon>Pseudomonadati</taxon>
        <taxon>Pseudomonadota</taxon>
        <taxon>Alphaproteobacteria</taxon>
        <taxon>Rhodobacterales</taxon>
        <taxon>Paracoccaceae</taxon>
        <taxon>Paracoccus</taxon>
    </lineage>
</organism>
<dbReference type="SMART" id="SM00421">
    <property type="entry name" value="HTH_LUXR"/>
    <property type="match status" value="1"/>
</dbReference>
<dbReference type="PROSITE" id="PS00622">
    <property type="entry name" value="HTH_LUXR_1"/>
    <property type="match status" value="1"/>
</dbReference>
<dbReference type="Pfam" id="PF00196">
    <property type="entry name" value="GerE"/>
    <property type="match status" value="1"/>
</dbReference>
<dbReference type="InterPro" id="IPR016032">
    <property type="entry name" value="Sig_transdc_resp-reg_C-effctor"/>
</dbReference>
<reference evidence="5 6" key="1">
    <citation type="submission" date="2017-10" db="EMBL/GenBank/DDBJ databases">
        <title>Complete genome sequence of Paracoccus yeei TT13 isolated from human skin.</title>
        <authorList>
            <person name="Lee K."/>
            <person name="Lim J.Y."/>
            <person name="Hwang I."/>
        </authorList>
    </citation>
    <scope>NUCLEOTIDE SEQUENCE [LARGE SCALE GENOMIC DNA]</scope>
    <source>
        <strain evidence="5 6">TT13</strain>
    </source>
</reference>
<evidence type="ECO:0000259" key="4">
    <source>
        <dbReference type="PROSITE" id="PS50043"/>
    </source>
</evidence>
<dbReference type="RefSeq" id="WP_099648316.1">
    <property type="nucleotide sequence ID" value="NZ_CAJGAB010000054.1"/>
</dbReference>
<name>A0A2D2BXX8_9RHOB</name>
<dbReference type="CDD" id="cd06170">
    <property type="entry name" value="LuxR_C_like"/>
    <property type="match status" value="1"/>
</dbReference>
<protein>
    <recommendedName>
        <fullName evidence="4">HTH luxR-type domain-containing protein</fullName>
    </recommendedName>
</protein>
<evidence type="ECO:0000256" key="1">
    <source>
        <dbReference type="ARBA" id="ARBA00023015"/>
    </source>
</evidence>
<keyword evidence="1" id="KW-0805">Transcription regulation</keyword>
<dbReference type="EMBL" id="CP024422">
    <property type="protein sequence ID" value="ATQ55091.1"/>
    <property type="molecule type" value="Genomic_DNA"/>
</dbReference>
<evidence type="ECO:0000313" key="6">
    <source>
        <dbReference type="Proteomes" id="UP000229314"/>
    </source>
</evidence>
<evidence type="ECO:0000313" key="5">
    <source>
        <dbReference type="EMBL" id="ATQ55091.1"/>
    </source>
</evidence>
<dbReference type="AlphaFoldDB" id="A0A2D2BXX8"/>
<dbReference type="PANTHER" id="PTHR44688">
    <property type="entry name" value="DNA-BINDING TRANSCRIPTIONAL ACTIVATOR DEVR_DOSR"/>
    <property type="match status" value="1"/>
</dbReference>
<dbReference type="PROSITE" id="PS50043">
    <property type="entry name" value="HTH_LUXR_2"/>
    <property type="match status" value="1"/>
</dbReference>
<accession>A0A2D2BXX8</accession>
<evidence type="ECO:0000256" key="3">
    <source>
        <dbReference type="ARBA" id="ARBA00023163"/>
    </source>
</evidence>
<dbReference type="Proteomes" id="UP000229314">
    <property type="component" value="Chromosome"/>
</dbReference>
<keyword evidence="3" id="KW-0804">Transcription</keyword>
<dbReference type="PRINTS" id="PR00038">
    <property type="entry name" value="HTHLUXR"/>
</dbReference>
<feature type="domain" description="HTH luxR-type" evidence="4">
    <location>
        <begin position="155"/>
        <end position="220"/>
    </location>
</feature>
<dbReference type="SUPFAM" id="SSF46894">
    <property type="entry name" value="C-terminal effector domain of the bipartite response regulators"/>
    <property type="match status" value="1"/>
</dbReference>
<dbReference type="InterPro" id="IPR036388">
    <property type="entry name" value="WH-like_DNA-bd_sf"/>
</dbReference>
<keyword evidence="2" id="KW-0238">DNA-binding</keyword>